<protein>
    <submittedName>
        <fullName evidence="2">Uncharacterized protein</fullName>
    </submittedName>
</protein>
<accession>A0A4P9ZW25</accession>
<organism evidence="2 3">
    <name type="scientific">Dimargaris cristalligena</name>
    <dbReference type="NCBI Taxonomy" id="215637"/>
    <lineage>
        <taxon>Eukaryota</taxon>
        <taxon>Fungi</taxon>
        <taxon>Fungi incertae sedis</taxon>
        <taxon>Zoopagomycota</taxon>
        <taxon>Kickxellomycotina</taxon>
        <taxon>Dimargaritomycetes</taxon>
        <taxon>Dimargaritales</taxon>
        <taxon>Dimargaritaceae</taxon>
        <taxon>Dimargaris</taxon>
    </lineage>
</organism>
<feature type="compositionally biased region" description="Basic and acidic residues" evidence="1">
    <location>
        <begin position="126"/>
        <end position="139"/>
    </location>
</feature>
<keyword evidence="3" id="KW-1185">Reference proteome</keyword>
<dbReference type="AlphaFoldDB" id="A0A4P9ZW25"/>
<dbReference type="OrthoDB" id="2329895at2759"/>
<dbReference type="Pfam" id="PF07924">
    <property type="entry name" value="NuiA"/>
    <property type="match status" value="1"/>
</dbReference>
<feature type="compositionally biased region" description="Low complexity" evidence="1">
    <location>
        <begin position="148"/>
        <end position="158"/>
    </location>
</feature>
<sequence length="270" mass="29610">MPMSGSLSSQICESALTSAARDLFYISESDSPFDYFFIPADELERCGASNTQLPPTAAEFAAVMYRHETHTNLRHVLMRCANAGRVRVCVQSSDEDQDDGSLANLSPDGSMVDIAEDEEEEEEEEPAAHSREESGDRNHSHSRRRESGPSSDSSSGDSLYASAPPFRSRIQSLDEFFGPLLFEETSMGQHRQFKELRDRFYLMFTTDLGGGGGNQASSNPATARDSTQWAADIMAQCCVYRIGQREVGIYVAGILPRVGIAGLKTLAVET</sequence>
<name>A0A4P9ZW25_9FUNG</name>
<dbReference type="EMBL" id="ML002535">
    <property type="protein sequence ID" value="RKP37151.1"/>
    <property type="molecule type" value="Genomic_DNA"/>
</dbReference>
<feature type="region of interest" description="Disordered" evidence="1">
    <location>
        <begin position="91"/>
        <end position="163"/>
    </location>
</feature>
<feature type="compositionally biased region" description="Acidic residues" evidence="1">
    <location>
        <begin position="114"/>
        <end position="125"/>
    </location>
</feature>
<dbReference type="Proteomes" id="UP000268162">
    <property type="component" value="Unassembled WGS sequence"/>
</dbReference>
<evidence type="ECO:0000313" key="3">
    <source>
        <dbReference type="Proteomes" id="UP000268162"/>
    </source>
</evidence>
<dbReference type="InterPro" id="IPR012489">
    <property type="entry name" value="NucleaseA_inhib-like"/>
</dbReference>
<evidence type="ECO:0000313" key="2">
    <source>
        <dbReference type="EMBL" id="RKP37151.1"/>
    </source>
</evidence>
<proteinExistence type="predicted"/>
<gene>
    <name evidence="2" type="ORF">BJ085DRAFT_31072</name>
</gene>
<reference evidence="3" key="1">
    <citation type="journal article" date="2018" name="Nat. Microbiol.">
        <title>Leveraging single-cell genomics to expand the fungal tree of life.</title>
        <authorList>
            <person name="Ahrendt S.R."/>
            <person name="Quandt C.A."/>
            <person name="Ciobanu D."/>
            <person name="Clum A."/>
            <person name="Salamov A."/>
            <person name="Andreopoulos B."/>
            <person name="Cheng J.F."/>
            <person name="Woyke T."/>
            <person name="Pelin A."/>
            <person name="Henrissat B."/>
            <person name="Reynolds N.K."/>
            <person name="Benny G.L."/>
            <person name="Smith M.E."/>
            <person name="James T.Y."/>
            <person name="Grigoriev I.V."/>
        </authorList>
    </citation>
    <scope>NUCLEOTIDE SEQUENCE [LARGE SCALE GENOMIC DNA]</scope>
    <source>
        <strain evidence="3">RSA 468</strain>
    </source>
</reference>
<evidence type="ECO:0000256" key="1">
    <source>
        <dbReference type="SAM" id="MobiDB-lite"/>
    </source>
</evidence>